<protein>
    <recommendedName>
        <fullName evidence="8">DDE Tnp4 domain-containing protein</fullName>
    </recommendedName>
</protein>
<comment type="similarity">
    <text evidence="3">Belongs to the HARBI1 family.</text>
</comment>
<keyword evidence="6" id="KW-0378">Hydrolase</keyword>
<evidence type="ECO:0000313" key="10">
    <source>
        <dbReference type="EMBL" id="KAB0800310.1"/>
    </source>
</evidence>
<dbReference type="Proteomes" id="UP000327044">
    <property type="component" value="Unassembled WGS sequence"/>
</dbReference>
<keyword evidence="7" id="KW-0539">Nucleus</keyword>
<comment type="subcellular location">
    <subcellularLocation>
        <location evidence="2">Nucleus</location>
    </subcellularLocation>
</comment>
<evidence type="ECO:0000256" key="2">
    <source>
        <dbReference type="ARBA" id="ARBA00004123"/>
    </source>
</evidence>
<sequence>MGKSTVRKIVIEVTQRLWDVLYEKHMPVPSQENFKNIANDFYNIWNFPNCLGALDGKHIRLRCPRDSGSMFFNYKGYFSIVLQALVDANYRFINIDVGGYGKQSDGGTFKASLLYKKMVQGTLNIPKSSKLPNSNLKLPYVIIADEAYPLMKNLLKPYSKQDLNPGKEMFNKRLSRARRTVECAFGILRAKWQILDKPILTDVKIADKIIKAICILHNVIIDMEGMEHNLQEFQIYNHVPNQRNIGGRFNDEAKAVRDGFQTYFMQNN</sequence>
<reference evidence="9 11" key="1">
    <citation type="journal article" date="2018" name="Elife">
        <title>Firefly genomes illuminate parallel origins of bioluminescence in beetles.</title>
        <authorList>
            <person name="Fallon T.R."/>
            <person name="Lower S.E."/>
            <person name="Chang C.H."/>
            <person name="Bessho-Uehara M."/>
            <person name="Martin G.J."/>
            <person name="Bewick A.J."/>
            <person name="Behringer M."/>
            <person name="Debat H.J."/>
            <person name="Wong I."/>
            <person name="Day J.C."/>
            <person name="Suvorov A."/>
            <person name="Silva C.J."/>
            <person name="Stanger-Hall K.F."/>
            <person name="Hall D.W."/>
            <person name="Schmitz R.J."/>
            <person name="Nelson D.R."/>
            <person name="Lewis S.M."/>
            <person name="Shigenobu S."/>
            <person name="Bybee S.M."/>
            <person name="Larracuente A.M."/>
            <person name="Oba Y."/>
            <person name="Weng J.K."/>
        </authorList>
    </citation>
    <scope>NUCLEOTIDE SEQUENCE [LARGE SCALE GENOMIC DNA]</scope>
    <source>
        <strain evidence="9">1611_PpyrPB1</strain>
        <tissue evidence="9">Whole body</tissue>
    </source>
</reference>
<evidence type="ECO:0000313" key="11">
    <source>
        <dbReference type="Proteomes" id="UP000327044"/>
    </source>
</evidence>
<organism evidence="9 11">
    <name type="scientific">Photinus pyralis</name>
    <name type="common">Common eastern firefly</name>
    <name type="synonym">Lampyris pyralis</name>
    <dbReference type="NCBI Taxonomy" id="7054"/>
    <lineage>
        <taxon>Eukaryota</taxon>
        <taxon>Metazoa</taxon>
        <taxon>Ecdysozoa</taxon>
        <taxon>Arthropoda</taxon>
        <taxon>Hexapoda</taxon>
        <taxon>Insecta</taxon>
        <taxon>Pterygota</taxon>
        <taxon>Neoptera</taxon>
        <taxon>Endopterygota</taxon>
        <taxon>Coleoptera</taxon>
        <taxon>Polyphaga</taxon>
        <taxon>Elateriformia</taxon>
        <taxon>Elateroidea</taxon>
        <taxon>Lampyridae</taxon>
        <taxon>Lampyrinae</taxon>
        <taxon>Photinus</taxon>
    </lineage>
</organism>
<keyword evidence="4" id="KW-0540">Nuclease</keyword>
<keyword evidence="11" id="KW-1185">Reference proteome</keyword>
<dbReference type="InterPro" id="IPR045249">
    <property type="entry name" value="HARBI1-like"/>
</dbReference>
<evidence type="ECO:0000256" key="4">
    <source>
        <dbReference type="ARBA" id="ARBA00022722"/>
    </source>
</evidence>
<evidence type="ECO:0000313" key="9">
    <source>
        <dbReference type="EMBL" id="KAB0796319.1"/>
    </source>
</evidence>
<dbReference type="AlphaFoldDB" id="A0A5N4AG92"/>
<dbReference type="EMBL" id="VVIM01000004">
    <property type="protein sequence ID" value="KAB0800310.1"/>
    <property type="molecule type" value="Genomic_DNA"/>
</dbReference>
<evidence type="ECO:0000256" key="1">
    <source>
        <dbReference type="ARBA" id="ARBA00001968"/>
    </source>
</evidence>
<reference evidence="9" key="2">
    <citation type="submission" date="2019-08" db="EMBL/GenBank/DDBJ databases">
        <authorList>
            <consortium name="Photinus pyralis genome working group"/>
            <person name="Fallon T.R."/>
            <person name="Sander Lower S.E."/>
            <person name="Weng J.-K."/>
        </authorList>
    </citation>
    <scope>NUCLEOTIDE SEQUENCE</scope>
    <source>
        <strain evidence="9">1611_PpyrPB1</strain>
        <tissue evidence="9">Whole body</tissue>
    </source>
</reference>
<dbReference type="PANTHER" id="PTHR22930:SF269">
    <property type="entry name" value="NUCLEASE HARBI1-LIKE PROTEIN"/>
    <property type="match status" value="1"/>
</dbReference>
<accession>A0A5N4AG92</accession>
<feature type="domain" description="DDE Tnp4" evidence="8">
    <location>
        <begin position="54"/>
        <end position="218"/>
    </location>
</feature>
<proteinExistence type="inferred from homology"/>
<dbReference type="EMBL" id="VVIM01000007">
    <property type="protein sequence ID" value="KAB0796319.1"/>
    <property type="molecule type" value="Genomic_DNA"/>
</dbReference>
<dbReference type="GO" id="GO:0016787">
    <property type="term" value="F:hydrolase activity"/>
    <property type="evidence" value="ECO:0007669"/>
    <property type="project" value="UniProtKB-KW"/>
</dbReference>
<name>A0A5N4AG92_PHOPY</name>
<comment type="caution">
    <text evidence="9">The sequence shown here is derived from an EMBL/GenBank/DDBJ whole genome shotgun (WGS) entry which is preliminary data.</text>
</comment>
<evidence type="ECO:0000256" key="7">
    <source>
        <dbReference type="ARBA" id="ARBA00023242"/>
    </source>
</evidence>
<dbReference type="InterPro" id="IPR027806">
    <property type="entry name" value="HARBI1_dom"/>
</dbReference>
<dbReference type="Pfam" id="PF13359">
    <property type="entry name" value="DDE_Tnp_4"/>
    <property type="match status" value="1"/>
</dbReference>
<dbReference type="InParanoid" id="A0A5N4AG92"/>
<comment type="cofactor">
    <cofactor evidence="1">
        <name>a divalent metal cation</name>
        <dbReference type="ChEBI" id="CHEBI:60240"/>
    </cofactor>
</comment>
<evidence type="ECO:0000256" key="5">
    <source>
        <dbReference type="ARBA" id="ARBA00022723"/>
    </source>
</evidence>
<evidence type="ECO:0000259" key="8">
    <source>
        <dbReference type="Pfam" id="PF13359"/>
    </source>
</evidence>
<gene>
    <name evidence="10" type="ORF">PPYR_06050</name>
    <name evidence="9" type="ORF">PPYR_10380</name>
</gene>
<dbReference type="GO" id="GO:0005634">
    <property type="term" value="C:nucleus"/>
    <property type="evidence" value="ECO:0007669"/>
    <property type="project" value="UniProtKB-SubCell"/>
</dbReference>
<evidence type="ECO:0000256" key="3">
    <source>
        <dbReference type="ARBA" id="ARBA00006958"/>
    </source>
</evidence>
<dbReference type="GO" id="GO:0046872">
    <property type="term" value="F:metal ion binding"/>
    <property type="evidence" value="ECO:0007669"/>
    <property type="project" value="UniProtKB-KW"/>
</dbReference>
<dbReference type="PANTHER" id="PTHR22930">
    <property type="match status" value="1"/>
</dbReference>
<keyword evidence="5" id="KW-0479">Metal-binding</keyword>
<dbReference type="GO" id="GO:0004518">
    <property type="term" value="F:nuclease activity"/>
    <property type="evidence" value="ECO:0007669"/>
    <property type="project" value="UniProtKB-KW"/>
</dbReference>
<evidence type="ECO:0000256" key="6">
    <source>
        <dbReference type="ARBA" id="ARBA00022801"/>
    </source>
</evidence>